<dbReference type="AlphaFoldDB" id="A0A3B0SJC1"/>
<dbReference type="PROSITE" id="PS51186">
    <property type="entry name" value="GNAT"/>
    <property type="match status" value="1"/>
</dbReference>
<evidence type="ECO:0000259" key="1">
    <source>
        <dbReference type="PROSITE" id="PS51186"/>
    </source>
</evidence>
<evidence type="ECO:0000313" key="2">
    <source>
        <dbReference type="EMBL" id="VAW01047.1"/>
    </source>
</evidence>
<sequence>MTSFRIFKPGEDAADIYRFRYRIYEEEMDRHDRYADHEKKAIIDPLDSHAYNIAAYRDDRVVGVARVNFCSDGDPGEYREFYELESVGVDYPDKVSYSTRIMVEPSARRSALPLLVSVECFKLGIERGVKWCFCDCNHNVLPFFKKLGYEVQRSNKTHPSFGEVTVMRFNLHDPKHYDRKQSVFARYLTSPLK</sequence>
<dbReference type="Gene3D" id="3.40.630.30">
    <property type="match status" value="1"/>
</dbReference>
<dbReference type="InterPro" id="IPR016181">
    <property type="entry name" value="Acyl_CoA_acyltransferase"/>
</dbReference>
<protein>
    <recommendedName>
        <fullName evidence="1">N-acetyltransferase domain-containing protein</fullName>
    </recommendedName>
</protein>
<organism evidence="2">
    <name type="scientific">hydrothermal vent metagenome</name>
    <dbReference type="NCBI Taxonomy" id="652676"/>
    <lineage>
        <taxon>unclassified sequences</taxon>
        <taxon>metagenomes</taxon>
        <taxon>ecological metagenomes</taxon>
    </lineage>
</organism>
<dbReference type="GO" id="GO:0016747">
    <property type="term" value="F:acyltransferase activity, transferring groups other than amino-acyl groups"/>
    <property type="evidence" value="ECO:0007669"/>
    <property type="project" value="InterPro"/>
</dbReference>
<dbReference type="InterPro" id="IPR000182">
    <property type="entry name" value="GNAT_dom"/>
</dbReference>
<proteinExistence type="predicted"/>
<dbReference type="EMBL" id="UOEH01000324">
    <property type="protein sequence ID" value="VAW01047.1"/>
    <property type="molecule type" value="Genomic_DNA"/>
</dbReference>
<reference evidence="2" key="1">
    <citation type="submission" date="2018-06" db="EMBL/GenBank/DDBJ databases">
        <authorList>
            <person name="Zhirakovskaya E."/>
        </authorList>
    </citation>
    <scope>NUCLEOTIDE SEQUENCE</scope>
</reference>
<feature type="domain" description="N-acetyltransferase" evidence="1">
    <location>
        <begin position="2"/>
        <end position="172"/>
    </location>
</feature>
<gene>
    <name evidence="2" type="ORF">MNBD_ALPHA05-155</name>
</gene>
<dbReference type="SUPFAM" id="SSF55729">
    <property type="entry name" value="Acyl-CoA N-acyltransferases (Nat)"/>
    <property type="match status" value="1"/>
</dbReference>
<accession>A0A3B0SJC1</accession>
<dbReference type="Pfam" id="PF21926">
    <property type="entry name" value="FeeM"/>
    <property type="match status" value="1"/>
</dbReference>
<dbReference type="InterPro" id="IPR054597">
    <property type="entry name" value="FeeM_cat"/>
</dbReference>
<name>A0A3B0SJC1_9ZZZZ</name>